<dbReference type="EMBL" id="BARV01011530">
    <property type="protein sequence ID" value="GAI09079.1"/>
    <property type="molecule type" value="Genomic_DNA"/>
</dbReference>
<organism evidence="1">
    <name type="scientific">marine sediment metagenome</name>
    <dbReference type="NCBI Taxonomy" id="412755"/>
    <lineage>
        <taxon>unclassified sequences</taxon>
        <taxon>metagenomes</taxon>
        <taxon>ecological metagenomes</taxon>
    </lineage>
</organism>
<comment type="caution">
    <text evidence="1">The sequence shown here is derived from an EMBL/GenBank/DDBJ whole genome shotgun (WGS) entry which is preliminary data.</text>
</comment>
<evidence type="ECO:0000313" key="1">
    <source>
        <dbReference type="EMBL" id="GAI09079.1"/>
    </source>
</evidence>
<accession>X1MRS6</accession>
<name>X1MRS6_9ZZZZ</name>
<feature type="non-terminal residue" evidence="1">
    <location>
        <position position="1"/>
    </location>
</feature>
<protein>
    <submittedName>
        <fullName evidence="1">Uncharacterized protein</fullName>
    </submittedName>
</protein>
<gene>
    <name evidence="1" type="ORF">S06H3_21822</name>
</gene>
<sequence>KYYCMENSKFVDKDFIIKVIKRKEEFIIVDNKNDDITIPVILKLFRKELKKKDV</sequence>
<proteinExistence type="predicted"/>
<dbReference type="AlphaFoldDB" id="X1MRS6"/>
<reference evidence="1" key="1">
    <citation type="journal article" date="2014" name="Front. Microbiol.">
        <title>High frequency of phylogenetically diverse reductive dehalogenase-homologous genes in deep subseafloor sedimentary metagenomes.</title>
        <authorList>
            <person name="Kawai M."/>
            <person name="Futagami T."/>
            <person name="Toyoda A."/>
            <person name="Takaki Y."/>
            <person name="Nishi S."/>
            <person name="Hori S."/>
            <person name="Arai W."/>
            <person name="Tsubouchi T."/>
            <person name="Morono Y."/>
            <person name="Uchiyama I."/>
            <person name="Ito T."/>
            <person name="Fujiyama A."/>
            <person name="Inagaki F."/>
            <person name="Takami H."/>
        </authorList>
    </citation>
    <scope>NUCLEOTIDE SEQUENCE</scope>
    <source>
        <strain evidence="1">Expedition CK06-06</strain>
    </source>
</reference>